<feature type="domain" description="Nephrocystin 3-like N-terminal" evidence="3">
    <location>
        <begin position="337"/>
        <end position="547"/>
    </location>
</feature>
<dbReference type="SUPFAM" id="SSF53474">
    <property type="entry name" value="alpha/beta-Hydrolases"/>
    <property type="match status" value="1"/>
</dbReference>
<dbReference type="AlphaFoldDB" id="A0A8H3ISM4"/>
<dbReference type="Pfam" id="PF24883">
    <property type="entry name" value="NPHP3_N"/>
    <property type="match status" value="1"/>
</dbReference>
<dbReference type="EMBL" id="CAJPDT010000041">
    <property type="protein sequence ID" value="CAF9926015.1"/>
    <property type="molecule type" value="Genomic_DNA"/>
</dbReference>
<name>A0A8H3ISM4_9LECA</name>
<dbReference type="InterPro" id="IPR056884">
    <property type="entry name" value="NPHP3-like_N"/>
</dbReference>
<dbReference type="InterPro" id="IPR036770">
    <property type="entry name" value="Ankyrin_rpt-contain_sf"/>
</dbReference>
<evidence type="ECO:0000256" key="1">
    <source>
        <dbReference type="ARBA" id="ARBA00022737"/>
    </source>
</evidence>
<evidence type="ECO:0000313" key="6">
    <source>
        <dbReference type="Proteomes" id="UP000664534"/>
    </source>
</evidence>
<dbReference type="Pfam" id="PF25053">
    <property type="entry name" value="DUF7791"/>
    <property type="match status" value="1"/>
</dbReference>
<keyword evidence="1" id="KW-0677">Repeat</keyword>
<protein>
    <recommendedName>
        <fullName evidence="7">DUF676 domain-containing protein</fullName>
    </recommendedName>
</protein>
<proteinExistence type="predicted"/>
<evidence type="ECO:0008006" key="7">
    <source>
        <dbReference type="Google" id="ProtNLM"/>
    </source>
</evidence>
<reference evidence="5" key="1">
    <citation type="submission" date="2021-03" db="EMBL/GenBank/DDBJ databases">
        <authorList>
            <person name="Tagirdzhanova G."/>
        </authorList>
    </citation>
    <scope>NUCLEOTIDE SEQUENCE</scope>
</reference>
<dbReference type="Proteomes" id="UP000664534">
    <property type="component" value="Unassembled WGS sequence"/>
</dbReference>
<feature type="compositionally biased region" description="Basic and acidic residues" evidence="2">
    <location>
        <begin position="41"/>
        <end position="61"/>
    </location>
</feature>
<dbReference type="SUPFAM" id="SSF52540">
    <property type="entry name" value="P-loop containing nucleoside triphosphate hydrolases"/>
    <property type="match status" value="1"/>
</dbReference>
<dbReference type="PANTHER" id="PTHR10039:SF5">
    <property type="entry name" value="NACHT DOMAIN-CONTAINING PROTEIN"/>
    <property type="match status" value="1"/>
</dbReference>
<keyword evidence="6" id="KW-1185">Reference proteome</keyword>
<dbReference type="InterPro" id="IPR027417">
    <property type="entry name" value="P-loop_NTPase"/>
</dbReference>
<evidence type="ECO:0000259" key="3">
    <source>
        <dbReference type="Pfam" id="PF24883"/>
    </source>
</evidence>
<dbReference type="OrthoDB" id="1658288at2759"/>
<dbReference type="PANTHER" id="PTHR10039">
    <property type="entry name" value="AMELOGENIN"/>
    <property type="match status" value="1"/>
</dbReference>
<dbReference type="InterPro" id="IPR056693">
    <property type="entry name" value="DUF7791"/>
</dbReference>
<feature type="region of interest" description="Disordered" evidence="2">
    <location>
        <begin position="36"/>
        <end position="61"/>
    </location>
</feature>
<dbReference type="Gene3D" id="3.40.50.1820">
    <property type="entry name" value="alpha/beta hydrolase"/>
    <property type="match status" value="1"/>
</dbReference>
<feature type="domain" description="DUF7791" evidence="4">
    <location>
        <begin position="655"/>
        <end position="757"/>
    </location>
</feature>
<evidence type="ECO:0000256" key="2">
    <source>
        <dbReference type="SAM" id="MobiDB-lite"/>
    </source>
</evidence>
<accession>A0A8H3ISM4</accession>
<dbReference type="InterPro" id="IPR029058">
    <property type="entry name" value="AB_hydrolase_fold"/>
</dbReference>
<sequence length="1148" mass="127996">MVGRHGLSELYSPKGKKPVAHIIFVHGLFGHPRKTWTAKASRSEKTGGERAHDHPVEKSMEHTPLTDGVFWPQTLLPDIIPDAKIFTFGYDADVGGFLSSASQNTIYQHAQNLLSDLADLRENPAEQEIPLVFVVHSLGGIIVKEALNQSEATVGTRLKTIAPATYGICFLGTPHRGSKTASLGKIAWNLTVIATNRPNVKLLQGLEKNSETLDRIGGNFSQILLKHDIAIYSFREEQETRKLAVFNTMVVDADSAKIGDGKEEIGSIPANHSNMTKFASTSDIGFRRVSAQIRRWIESIRGEDVTPMEDHEDCLNSLDDQVARARIGEVHEAHERTFHWLFDPAIVSFANWLQSSDLGKHPIYWIQGKPGAGKSTLMKFAMRDPRLSELLGIQTEGNMQLQAAGVTRLDSDTQSVQMATSHPTWTVAAYFFHDRGSEMQKTLIGMLQEILGSILRQTPALLTFVMPFFLNLDQASKNRKPKWDFESLQCALISIVVQRKVPVRILFLLDALDEHSGDNEQLASLLEKLVKEADNDYVGLKMCLASRSWTIFEEYFSNCPGFAIHEHTKSDILNYVISRLRPGSSVLKSTAEEESLNTVIELVTDKALGVFIWVRLVVDLLVKGVRDGTPIAELEIQARAMPQELRDLYAHTLRRIEPEYTTEAYIMLQITLCSLAPLPLKSFMGCLGYNYYFLLHGFPNQNQERNVEDSLSSQVRRLASRSGGLLEAVSIPIPSGAEGNEPDRIVQFIHQTVKEYVQLLQHDLGLSRVLPKALEENGSLFLLRSCAESHKEWVSCIKRELCVYAKRVDDIKAISETADLTKRKPKIASLLEQIFDSEGAFDIAWWLRERQDPFSENLLEKNDKSISNYGSRLKQSISSHGSRLKLRLGVAANLLNYIATYQIDGAESVGALEFWELGLLHIAAAGPYISTSSRNVDICQMVRVLLDKGHPVDQKLDRSGSLFYGIRQSPRPILHDAPPLMFMLLVDQSLSHRDDEIQLSVARTLLQLGANADGSVPFEGHRLDKAAYYELTILEYCVRFRSAPFVRLLIEHGAIIGPGPGSMRLLEIAYFRQDRELIQTLHDFGLGSPINQGVPLQSVADALVATGQIGAAFSGGIPASHCDHPRLKMGGDCRIHPALEGHDEETFR</sequence>
<comment type="caution">
    <text evidence="5">The sequence shown here is derived from an EMBL/GenBank/DDBJ whole genome shotgun (WGS) entry which is preliminary data.</text>
</comment>
<dbReference type="Gene3D" id="1.25.40.20">
    <property type="entry name" value="Ankyrin repeat-containing domain"/>
    <property type="match status" value="1"/>
</dbReference>
<evidence type="ECO:0000259" key="4">
    <source>
        <dbReference type="Pfam" id="PF25053"/>
    </source>
</evidence>
<organism evidence="5 6">
    <name type="scientific">Imshaugia aleurites</name>
    <dbReference type="NCBI Taxonomy" id="172621"/>
    <lineage>
        <taxon>Eukaryota</taxon>
        <taxon>Fungi</taxon>
        <taxon>Dikarya</taxon>
        <taxon>Ascomycota</taxon>
        <taxon>Pezizomycotina</taxon>
        <taxon>Lecanoromycetes</taxon>
        <taxon>OSLEUM clade</taxon>
        <taxon>Lecanoromycetidae</taxon>
        <taxon>Lecanorales</taxon>
        <taxon>Lecanorineae</taxon>
        <taxon>Parmeliaceae</taxon>
        <taxon>Imshaugia</taxon>
    </lineage>
</organism>
<evidence type="ECO:0000313" key="5">
    <source>
        <dbReference type="EMBL" id="CAF9926015.1"/>
    </source>
</evidence>
<gene>
    <name evidence="5" type="ORF">IMSHALPRED_006847</name>
</gene>